<name>A0AAU7V7D5_9ACTO</name>
<dbReference type="EMBL" id="CP138335">
    <property type="protein sequence ID" value="XBW07727.1"/>
    <property type="molecule type" value="Genomic_DNA"/>
</dbReference>
<proteinExistence type="predicted"/>
<feature type="compositionally biased region" description="Polar residues" evidence="1">
    <location>
        <begin position="32"/>
        <end position="42"/>
    </location>
</feature>
<dbReference type="PROSITE" id="PS51257">
    <property type="entry name" value="PROKAR_LIPOPROTEIN"/>
    <property type="match status" value="1"/>
</dbReference>
<evidence type="ECO:0000256" key="1">
    <source>
        <dbReference type="SAM" id="MobiDB-lite"/>
    </source>
</evidence>
<evidence type="ECO:0008006" key="3">
    <source>
        <dbReference type="Google" id="ProtNLM"/>
    </source>
</evidence>
<accession>A0AAU7V7D5</accession>
<feature type="region of interest" description="Disordered" evidence="1">
    <location>
        <begin position="29"/>
        <end position="66"/>
    </location>
</feature>
<dbReference type="KEGG" id="sapp:SAC06_08770"/>
<dbReference type="AlphaFoldDB" id="A0AAU7V7D5"/>
<protein>
    <recommendedName>
        <fullName evidence="3">Secreted protein</fullName>
    </recommendedName>
</protein>
<dbReference type="RefSeq" id="WP_350257930.1">
    <property type="nucleotide sequence ID" value="NZ_CP138335.1"/>
</dbReference>
<organism evidence="2">
    <name type="scientific">Scrofimicrobium appendicitidis</name>
    <dbReference type="NCBI Taxonomy" id="3079930"/>
    <lineage>
        <taxon>Bacteria</taxon>
        <taxon>Bacillati</taxon>
        <taxon>Actinomycetota</taxon>
        <taxon>Actinomycetes</taxon>
        <taxon>Actinomycetales</taxon>
        <taxon>Actinomycetaceae</taxon>
        <taxon>Scrofimicrobium</taxon>
    </lineage>
</organism>
<evidence type="ECO:0000313" key="2">
    <source>
        <dbReference type="EMBL" id="XBW07727.1"/>
    </source>
</evidence>
<sequence length="334" mass="36145">MSNRVGIAVIGVLVAMFVGACSPVVDGDIPTSGGQSADQSVPDNGDSPMSEDPTKDTSDTGAGSGAGVVVKDRASWSLPIYPYFSVDLSDYQMNAKQWLVRDCMAVDGWDYRVGVDASAPLAETTSVSGARLFTPELAAKYGYRRAPDPRSPLDNEIAAMGGGGLYSEEPPEFDQKLDECLSQGREELKRAGAPDEPSETEQAVSGGYNVLFRDAITDEVHQAAARWHTCMAPLGIVDLPEEPWTAGAMSMPPSLMNAWGWTSSFGKPSADEVRIAVHDANCRETSGWSEALYESQWDLAEKFVEDNKPALDALLQQHNEYIKKYQQIIADHQS</sequence>
<reference evidence="2" key="1">
    <citation type="submission" date="2023-11" db="EMBL/GenBank/DDBJ databases">
        <title>Scrofimicrobium hongkongense sp. nov., isolated from a patient with peritonitis.</title>
        <authorList>
            <person name="Lao H.Y."/>
            <person name="Wong A.Y.P."/>
            <person name="Ng T.L."/>
            <person name="Wong R.Y.L."/>
            <person name="Yau M.C.Y."/>
            <person name="Lam J.Y.W."/>
            <person name="Siu G.K.H."/>
        </authorList>
    </citation>
    <scope>NUCLEOTIDE SEQUENCE</scope>
    <source>
        <strain evidence="2">R131</strain>
    </source>
</reference>
<gene>
    <name evidence="2" type="ORF">SAC06_08770</name>
</gene>